<comment type="caution">
    <text evidence="5">Lacks conserved residue(s) required for the propagation of feature annotation.</text>
</comment>
<dbReference type="EMBL" id="CP000492">
    <property type="protein sequence ID" value="ABL64535.1"/>
    <property type="molecule type" value="Genomic_DNA"/>
</dbReference>
<dbReference type="NCBIfam" id="NF001244">
    <property type="entry name" value="PRK00216.1-5"/>
    <property type="match status" value="1"/>
</dbReference>
<keyword evidence="1 5" id="KW-0474">Menaquinone biosynthesis</keyword>
<dbReference type="Proteomes" id="UP000008701">
    <property type="component" value="Chromosome"/>
</dbReference>
<evidence type="ECO:0000313" key="7">
    <source>
        <dbReference type="EMBL" id="ABL64535.1"/>
    </source>
</evidence>
<dbReference type="UniPathway" id="UPA00079">
    <property type="reaction ID" value="UER00169"/>
</dbReference>
<dbReference type="GO" id="GO:0032259">
    <property type="term" value="P:methylation"/>
    <property type="evidence" value="ECO:0007669"/>
    <property type="project" value="UniProtKB-KW"/>
</dbReference>
<reference evidence="7 8" key="1">
    <citation type="submission" date="2006-12" db="EMBL/GenBank/DDBJ databases">
        <title>Complete sequence of Chlorobium phaeobacteroides DSM 266.</title>
        <authorList>
            <consortium name="US DOE Joint Genome Institute"/>
            <person name="Copeland A."/>
            <person name="Lucas S."/>
            <person name="Lapidus A."/>
            <person name="Barry K."/>
            <person name="Detter J.C."/>
            <person name="Glavina del Rio T."/>
            <person name="Hammon N."/>
            <person name="Israni S."/>
            <person name="Pitluck S."/>
            <person name="Goltsman E."/>
            <person name="Schmutz J."/>
            <person name="Larimer F."/>
            <person name="Land M."/>
            <person name="Hauser L."/>
            <person name="Mikhailova N."/>
            <person name="Li T."/>
            <person name="Overmann J."/>
            <person name="Bryant D.A."/>
            <person name="Richardson P."/>
        </authorList>
    </citation>
    <scope>NUCLEOTIDE SEQUENCE [LARGE SCALE GENOMIC DNA]</scope>
    <source>
        <strain evidence="7 8">DSM 266</strain>
    </source>
</reference>
<dbReference type="PANTHER" id="PTHR43591">
    <property type="entry name" value="METHYLTRANSFERASE"/>
    <property type="match status" value="1"/>
</dbReference>
<evidence type="ECO:0000256" key="6">
    <source>
        <dbReference type="SAM" id="MobiDB-lite"/>
    </source>
</evidence>
<dbReference type="InterPro" id="IPR004033">
    <property type="entry name" value="UbiE/COQ5_MeTrFase"/>
</dbReference>
<evidence type="ECO:0000256" key="5">
    <source>
        <dbReference type="HAMAP-Rule" id="MF_01813"/>
    </source>
</evidence>
<feature type="compositionally biased region" description="Basic and acidic residues" evidence="6">
    <location>
        <begin position="1"/>
        <end position="19"/>
    </location>
</feature>
<dbReference type="GO" id="GO:0009234">
    <property type="term" value="P:menaquinone biosynthetic process"/>
    <property type="evidence" value="ECO:0007669"/>
    <property type="project" value="UniProtKB-UniRule"/>
</dbReference>
<dbReference type="NCBIfam" id="TIGR01934">
    <property type="entry name" value="MenG_MenH_UbiE"/>
    <property type="match status" value="1"/>
</dbReference>
<sequence length="252" mass="28244">MTFTEKKADMLMSHPKETAKSLNQTKSRSSIREMFDEVAPTYDFLNHLLSLGIDNYWRAAATGRAKKLLKNVPQPRILDVATGTGDLAASIAKLPGAKVTGLDLSPEMLELARKKYPAITFLEGYAEKLPFDTASFDAVSAGFGVRNFENLQQGMSEFHRVLKPGGYTFIIEPMIPRNPLMKKLYLIYFKKVLPKIAALFSKSTFAYDYLPHSVEQFPQAEAFSEILKKAGFRAVSYFPMTFETSILYVAGK</sequence>
<keyword evidence="3 5" id="KW-0808">Transferase</keyword>
<comment type="function">
    <text evidence="5">Methyltransferase required for the conversion of demethylmenaquinol (DMKH2) to menaquinol (MKH2).</text>
</comment>
<dbReference type="CDD" id="cd02440">
    <property type="entry name" value="AdoMet_MTases"/>
    <property type="match status" value="1"/>
</dbReference>
<comment type="similarity">
    <text evidence="5">Belongs to the class I-like SAM-binding methyltransferase superfamily. MenG/UbiE family.</text>
</comment>
<dbReference type="RefSeq" id="WP_011744368.1">
    <property type="nucleotide sequence ID" value="NC_008639.1"/>
</dbReference>
<keyword evidence="2 5" id="KW-0489">Methyltransferase</keyword>
<dbReference type="PROSITE" id="PS51608">
    <property type="entry name" value="SAM_MT_UBIE"/>
    <property type="match status" value="1"/>
</dbReference>
<evidence type="ECO:0000256" key="3">
    <source>
        <dbReference type="ARBA" id="ARBA00022679"/>
    </source>
</evidence>
<gene>
    <name evidence="5" type="primary">menG</name>
    <name evidence="7" type="ordered locus">Cpha266_0478</name>
</gene>
<dbReference type="EC" id="2.1.1.163" evidence="5"/>
<feature type="region of interest" description="Disordered" evidence="6">
    <location>
        <begin position="1"/>
        <end position="26"/>
    </location>
</feature>
<dbReference type="HOGENOM" id="CLU_037990_0_0_10"/>
<keyword evidence="4 5" id="KW-0949">S-adenosyl-L-methionine</keyword>
<dbReference type="HAMAP" id="MF_01813">
    <property type="entry name" value="MenG_UbiE_methyltr"/>
    <property type="match status" value="1"/>
</dbReference>
<dbReference type="KEGG" id="cph:Cpha266_0478"/>
<organism evidence="7 8">
    <name type="scientific">Chlorobium phaeobacteroides (strain DSM 266 / SMG 266 / 2430)</name>
    <dbReference type="NCBI Taxonomy" id="290317"/>
    <lineage>
        <taxon>Bacteria</taxon>
        <taxon>Pseudomonadati</taxon>
        <taxon>Chlorobiota</taxon>
        <taxon>Chlorobiia</taxon>
        <taxon>Chlorobiales</taxon>
        <taxon>Chlorobiaceae</taxon>
        <taxon>Chlorobium/Pelodictyon group</taxon>
        <taxon>Chlorobium</taxon>
    </lineage>
</organism>
<evidence type="ECO:0000256" key="4">
    <source>
        <dbReference type="ARBA" id="ARBA00022691"/>
    </source>
</evidence>
<dbReference type="PROSITE" id="PS01183">
    <property type="entry name" value="UBIE_1"/>
    <property type="match status" value="1"/>
</dbReference>
<dbReference type="SUPFAM" id="SSF53335">
    <property type="entry name" value="S-adenosyl-L-methionine-dependent methyltransferases"/>
    <property type="match status" value="1"/>
</dbReference>
<dbReference type="AlphaFoldDB" id="A1BDQ8"/>
<dbReference type="InterPro" id="IPR029063">
    <property type="entry name" value="SAM-dependent_MTases_sf"/>
</dbReference>
<comment type="pathway">
    <text evidence="5">Quinol/quinone metabolism; menaquinone biosynthesis; menaquinol from 1,4-dihydroxy-2-naphthoate: step 2/2.</text>
</comment>
<protein>
    <recommendedName>
        <fullName evidence="5">Demethylmenaquinone methyltransferase</fullName>
        <ecNumber evidence="5">2.1.1.163</ecNumber>
    </recommendedName>
</protein>
<accession>A1BDQ8</accession>
<evidence type="ECO:0000256" key="2">
    <source>
        <dbReference type="ARBA" id="ARBA00022603"/>
    </source>
</evidence>
<proteinExistence type="inferred from homology"/>
<dbReference type="STRING" id="290317.Cpha266_0478"/>
<dbReference type="GO" id="GO:0043770">
    <property type="term" value="F:demethylmenaquinone methyltransferase activity"/>
    <property type="evidence" value="ECO:0007669"/>
    <property type="project" value="UniProtKB-UniRule"/>
</dbReference>
<feature type="binding site" evidence="5">
    <location>
        <position position="103"/>
    </location>
    <ligand>
        <name>S-adenosyl-L-methionine</name>
        <dbReference type="ChEBI" id="CHEBI:59789"/>
    </ligand>
</feature>
<dbReference type="eggNOG" id="COG2226">
    <property type="taxonomic scope" value="Bacteria"/>
</dbReference>
<name>A1BDQ8_CHLPD</name>
<comment type="catalytic activity">
    <reaction evidence="5">
        <text>a 2-demethylmenaquinol + S-adenosyl-L-methionine = a menaquinol + S-adenosyl-L-homocysteine + H(+)</text>
        <dbReference type="Rhea" id="RHEA:42640"/>
        <dbReference type="Rhea" id="RHEA-COMP:9539"/>
        <dbReference type="Rhea" id="RHEA-COMP:9563"/>
        <dbReference type="ChEBI" id="CHEBI:15378"/>
        <dbReference type="ChEBI" id="CHEBI:18151"/>
        <dbReference type="ChEBI" id="CHEBI:55437"/>
        <dbReference type="ChEBI" id="CHEBI:57856"/>
        <dbReference type="ChEBI" id="CHEBI:59789"/>
        <dbReference type="EC" id="2.1.1.163"/>
    </reaction>
</comment>
<dbReference type="InterPro" id="IPR023576">
    <property type="entry name" value="UbiE/COQ5_MeTrFase_CS"/>
</dbReference>
<feature type="binding site" evidence="5">
    <location>
        <position position="84"/>
    </location>
    <ligand>
        <name>S-adenosyl-L-methionine</name>
        <dbReference type="ChEBI" id="CHEBI:59789"/>
    </ligand>
</feature>
<dbReference type="PANTHER" id="PTHR43591:SF24">
    <property type="entry name" value="2-METHOXY-6-POLYPRENYL-1,4-BENZOQUINOL METHYLASE, MITOCHONDRIAL"/>
    <property type="match status" value="1"/>
</dbReference>
<keyword evidence="8" id="KW-1185">Reference proteome</keyword>
<evidence type="ECO:0000256" key="1">
    <source>
        <dbReference type="ARBA" id="ARBA00022428"/>
    </source>
</evidence>
<evidence type="ECO:0000313" key="8">
    <source>
        <dbReference type="Proteomes" id="UP000008701"/>
    </source>
</evidence>
<dbReference type="Gene3D" id="3.40.50.150">
    <property type="entry name" value="Vaccinia Virus protein VP39"/>
    <property type="match status" value="1"/>
</dbReference>
<dbReference type="Pfam" id="PF01209">
    <property type="entry name" value="Ubie_methyltran"/>
    <property type="match status" value="1"/>
</dbReference>